<dbReference type="SUPFAM" id="SSF50156">
    <property type="entry name" value="PDZ domain-like"/>
    <property type="match status" value="1"/>
</dbReference>
<dbReference type="SUPFAM" id="SSF50494">
    <property type="entry name" value="Trypsin-like serine proteases"/>
    <property type="match status" value="1"/>
</dbReference>
<proteinExistence type="predicted"/>
<dbReference type="SMART" id="SM00228">
    <property type="entry name" value="PDZ"/>
    <property type="match status" value="1"/>
</dbReference>
<feature type="non-terminal residue" evidence="2">
    <location>
        <position position="414"/>
    </location>
</feature>
<dbReference type="Gene3D" id="2.40.10.120">
    <property type="match status" value="1"/>
</dbReference>
<protein>
    <recommendedName>
        <fullName evidence="1">PDZ domain-containing protein</fullName>
    </recommendedName>
</protein>
<dbReference type="Pfam" id="PF13180">
    <property type="entry name" value="PDZ_2"/>
    <property type="match status" value="1"/>
</dbReference>
<feature type="domain" description="PDZ" evidence="1">
    <location>
        <begin position="234"/>
        <end position="290"/>
    </location>
</feature>
<organism evidence="2">
    <name type="scientific">marine sediment metagenome</name>
    <dbReference type="NCBI Taxonomy" id="412755"/>
    <lineage>
        <taxon>unclassified sequences</taxon>
        <taxon>metagenomes</taxon>
        <taxon>ecological metagenomes</taxon>
    </lineage>
</organism>
<evidence type="ECO:0000259" key="1">
    <source>
        <dbReference type="PROSITE" id="PS50106"/>
    </source>
</evidence>
<dbReference type="EMBL" id="LAZR01051771">
    <property type="protein sequence ID" value="KKK84450.1"/>
    <property type="molecule type" value="Genomic_DNA"/>
</dbReference>
<dbReference type="PROSITE" id="PS50106">
    <property type="entry name" value="PDZ"/>
    <property type="match status" value="1"/>
</dbReference>
<accession>A0A0F8ZEU7</accession>
<dbReference type="AlphaFoldDB" id="A0A0F8ZEU7"/>
<evidence type="ECO:0000313" key="2">
    <source>
        <dbReference type="EMBL" id="KKK84450.1"/>
    </source>
</evidence>
<dbReference type="InterPro" id="IPR001478">
    <property type="entry name" value="PDZ"/>
</dbReference>
<comment type="caution">
    <text evidence="2">The sequence shown here is derived from an EMBL/GenBank/DDBJ whole genome shotgun (WGS) entry which is preliminary data.</text>
</comment>
<dbReference type="Pfam" id="PF13365">
    <property type="entry name" value="Trypsin_2"/>
    <property type="match status" value="1"/>
</dbReference>
<name>A0A0F8ZEU7_9ZZZZ</name>
<gene>
    <name evidence="2" type="ORF">LCGC14_2783220</name>
</gene>
<dbReference type="InterPro" id="IPR009003">
    <property type="entry name" value="Peptidase_S1_PA"/>
</dbReference>
<reference evidence="2" key="1">
    <citation type="journal article" date="2015" name="Nature">
        <title>Complex archaea that bridge the gap between prokaryotes and eukaryotes.</title>
        <authorList>
            <person name="Spang A."/>
            <person name="Saw J.H."/>
            <person name="Jorgensen S.L."/>
            <person name="Zaremba-Niedzwiedzka K."/>
            <person name="Martijn J."/>
            <person name="Lind A.E."/>
            <person name="van Eijk R."/>
            <person name="Schleper C."/>
            <person name="Guy L."/>
            <person name="Ettema T.J."/>
        </authorList>
    </citation>
    <scope>NUCLEOTIDE SEQUENCE</scope>
</reference>
<sequence>PVPIEAIDVRHLNLRGSRLELLQLIGQRPGLGQAICIDAARGTFVTGDVPDGVPVSELKDFVLIPATGDRTPVKAQLLGTDPEEKLTFLKVVGEHKWSQLTFTSSRGLKVGQRVCSVGLLGKQMGGAPYAGTAVIVAKLELPDEVIYVGGGDLTIGSSPVMTMDGRVVGIVGGQVPVTMRLMLRGGWVDASMMGRQATRFFIPTGEFAHVLKNIPPPGRPRKLPWLGVLSFEPIGEEMASATPGLNGRPAVMVGQVIPNTPATRAGVEQGDLIVGVGGTNLQQMPTSRLVASAFRRGIIRYTPGAKVSIKVLRGGKDITCQVTLAARPLLPNEAARYYSRPLGMAARDIVLVERYLRRAEPLKENGAVVTLAIPKSPSAIGKLVGNSVRNAIDHSLDQDHVVGRRRQVVGHGLN</sequence>
<feature type="non-terminal residue" evidence="2">
    <location>
        <position position="1"/>
    </location>
</feature>
<dbReference type="InterPro" id="IPR036034">
    <property type="entry name" value="PDZ_sf"/>
</dbReference>
<dbReference type="Gene3D" id="2.30.42.10">
    <property type="match status" value="1"/>
</dbReference>